<dbReference type="RefSeq" id="WP_038004648.1">
    <property type="nucleotide sequence ID" value="NZ_CP107618.1"/>
</dbReference>
<protein>
    <submittedName>
        <fullName evidence="2">Uncharacterized protein</fullName>
    </submittedName>
</protein>
<feature type="signal peptide" evidence="1">
    <location>
        <begin position="1"/>
        <end position="17"/>
    </location>
</feature>
<gene>
    <name evidence="2" type="ORF">THS5294_03358</name>
</gene>
<dbReference type="eggNOG" id="ENOG5033GJZ">
    <property type="taxonomic scope" value="Bacteria"/>
</dbReference>
<reference evidence="2 3" key="1">
    <citation type="submission" date="2015-09" db="EMBL/GenBank/DDBJ databases">
        <authorList>
            <consortium name="Swine Surveillance"/>
        </authorList>
    </citation>
    <scope>NUCLEOTIDE SEQUENCE [LARGE SCALE GENOMIC DNA]</scope>
    <source>
        <strain evidence="2 3">CECT 5294</strain>
    </source>
</reference>
<dbReference type="Proteomes" id="UP000051298">
    <property type="component" value="Unassembled WGS sequence"/>
</dbReference>
<proteinExistence type="predicted"/>
<dbReference type="Pfam" id="PF17267">
    <property type="entry name" value="DUF5333"/>
    <property type="match status" value="1"/>
</dbReference>
<organism evidence="2 3">
    <name type="scientific">Thalassobacter stenotrophicus</name>
    <dbReference type="NCBI Taxonomy" id="266809"/>
    <lineage>
        <taxon>Bacteria</taxon>
        <taxon>Pseudomonadati</taxon>
        <taxon>Pseudomonadota</taxon>
        <taxon>Alphaproteobacteria</taxon>
        <taxon>Rhodobacterales</taxon>
        <taxon>Roseobacteraceae</taxon>
        <taxon>Thalassobacter</taxon>
    </lineage>
</organism>
<keyword evidence="1" id="KW-0732">Signal</keyword>
<sequence length="131" mass="13821">MIRASLLLCCLATPAFAAEKVPAPTYFVSTVMETSTAQMLAVRCSTLSIHLGKAALRSESVLVQLTKDGFEPSNLEDQMQDPSADVAVLQDAFVAKHNLRGTVTEDQICAAGQIEIAEGTGIGELLLGVAQ</sequence>
<accession>A0A0P1F353</accession>
<dbReference type="AlphaFoldDB" id="A0A0P1F353"/>
<dbReference type="EMBL" id="CYRX01000033">
    <property type="protein sequence ID" value="CUH62044.1"/>
    <property type="molecule type" value="Genomic_DNA"/>
</dbReference>
<feature type="chain" id="PRO_5006062232" evidence="1">
    <location>
        <begin position="18"/>
        <end position="131"/>
    </location>
</feature>
<name>A0A0P1F353_9RHOB</name>
<evidence type="ECO:0000313" key="2">
    <source>
        <dbReference type="EMBL" id="CUH62044.1"/>
    </source>
</evidence>
<evidence type="ECO:0000256" key="1">
    <source>
        <dbReference type="SAM" id="SignalP"/>
    </source>
</evidence>
<dbReference type="STRING" id="266809.PM03_02195"/>
<dbReference type="InterPro" id="IPR020349">
    <property type="entry name" value="Uncharacterised_14.7kDa"/>
</dbReference>
<evidence type="ECO:0000313" key="3">
    <source>
        <dbReference type="Proteomes" id="UP000051298"/>
    </source>
</evidence>